<sequence length="115" mass="12590">MWEKVTELDSFDPAGYYILAEACRTADIIERLSGALSSNNTEWVKLSDDIVTAVQIAGVAVAEINLVVNPILGEIRQQRLTLRQLLAQLKLGKTEAGTAEDDPIARMMAEFATPD</sequence>
<name>A0A1L6BYE9_9CAUD</name>
<gene>
    <name evidence="1" type="primary">17</name>
    <name evidence="1" type="ORF">PBI_MRMAGOO_17</name>
</gene>
<dbReference type="GeneID" id="63210582"/>
<dbReference type="EMBL" id="KY223999">
    <property type="protein sequence ID" value="APQ42122.1"/>
    <property type="molecule type" value="Genomic_DNA"/>
</dbReference>
<accession>A0A1L6BYE9</accession>
<keyword evidence="2" id="KW-1185">Reference proteome</keyword>
<dbReference type="RefSeq" id="YP_010013923.1">
    <property type="nucleotide sequence ID" value="NC_053515.1"/>
</dbReference>
<organism evidence="1 2">
    <name type="scientific">Mycobacterium phage MrMagoo</name>
    <dbReference type="NCBI Taxonomy" id="1927020"/>
    <lineage>
        <taxon>Viruses</taxon>
        <taxon>Duplodnaviria</taxon>
        <taxon>Heunggongvirae</taxon>
        <taxon>Uroviricota</taxon>
        <taxon>Caudoviricetes</taxon>
        <taxon>Vilmaviridae</taxon>
        <taxon>Mclasvirinae</taxon>
        <taxon>Reyvirus</taxon>
        <taxon>Reyvirus mrmagoo</taxon>
    </lineage>
</organism>
<evidence type="ECO:0000313" key="1">
    <source>
        <dbReference type="EMBL" id="APQ42122.1"/>
    </source>
</evidence>
<protein>
    <submittedName>
        <fullName evidence="1">Terminase small subunit</fullName>
    </submittedName>
</protein>
<evidence type="ECO:0000313" key="2">
    <source>
        <dbReference type="Proteomes" id="UP000225965"/>
    </source>
</evidence>
<reference evidence="1 2" key="1">
    <citation type="submission" date="2016-11" db="EMBL/GenBank/DDBJ databases">
        <authorList>
            <person name="Brown T."/>
            <person name="Davidson K."/>
            <person name="Doll Z."/>
            <person name="Jansson R."/>
            <person name="Janyszek T."/>
            <person name="Lwin C."/>
            <person name="Patil S."/>
            <person name="Piper J."/>
            <person name="Rajendiran N."/>
            <person name="Rittenhouse N.L."/>
            <person name="Younker T.P."/>
            <person name="Zhang J."/>
            <person name="Garlena R.A."/>
            <person name="Russell D.A."/>
            <person name="Pope W.H."/>
            <person name="Jacobs-Sera D."/>
            <person name="Hatfull G.F."/>
        </authorList>
    </citation>
    <scope>NUCLEOTIDE SEQUENCE [LARGE SCALE GENOMIC DNA]</scope>
</reference>
<dbReference type="Proteomes" id="UP000225965">
    <property type="component" value="Segment"/>
</dbReference>
<proteinExistence type="predicted"/>
<dbReference type="KEGG" id="vg:63210582"/>